<evidence type="ECO:0000313" key="6">
    <source>
        <dbReference type="EMBL" id="MED6139636.1"/>
    </source>
</evidence>
<keyword evidence="4" id="KW-0472">Membrane</keyword>
<protein>
    <recommendedName>
        <fullName evidence="5">RING-CH-type domain-containing protein</fullName>
    </recommendedName>
</protein>
<feature type="transmembrane region" description="Helical" evidence="4">
    <location>
        <begin position="134"/>
        <end position="152"/>
    </location>
</feature>
<evidence type="ECO:0000256" key="3">
    <source>
        <dbReference type="ARBA" id="ARBA00022833"/>
    </source>
</evidence>
<organism evidence="6 7">
    <name type="scientific">Stylosanthes scabra</name>
    <dbReference type="NCBI Taxonomy" id="79078"/>
    <lineage>
        <taxon>Eukaryota</taxon>
        <taxon>Viridiplantae</taxon>
        <taxon>Streptophyta</taxon>
        <taxon>Embryophyta</taxon>
        <taxon>Tracheophyta</taxon>
        <taxon>Spermatophyta</taxon>
        <taxon>Magnoliopsida</taxon>
        <taxon>eudicotyledons</taxon>
        <taxon>Gunneridae</taxon>
        <taxon>Pentapetalae</taxon>
        <taxon>rosids</taxon>
        <taxon>fabids</taxon>
        <taxon>Fabales</taxon>
        <taxon>Fabaceae</taxon>
        <taxon>Papilionoideae</taxon>
        <taxon>50 kb inversion clade</taxon>
        <taxon>dalbergioids sensu lato</taxon>
        <taxon>Dalbergieae</taxon>
        <taxon>Pterocarpus clade</taxon>
        <taxon>Stylosanthes</taxon>
    </lineage>
</organism>
<feature type="domain" description="RING-CH-type" evidence="5">
    <location>
        <begin position="13"/>
        <end position="75"/>
    </location>
</feature>
<dbReference type="SMART" id="SM00744">
    <property type="entry name" value="RINGv"/>
    <property type="match status" value="1"/>
</dbReference>
<dbReference type="Pfam" id="PF12428">
    <property type="entry name" value="DUF3675"/>
    <property type="match status" value="1"/>
</dbReference>
<keyword evidence="1" id="KW-0479">Metal-binding</keyword>
<gene>
    <name evidence="6" type="ORF">PIB30_085698</name>
</gene>
<dbReference type="InterPro" id="IPR013083">
    <property type="entry name" value="Znf_RING/FYVE/PHD"/>
</dbReference>
<proteinExistence type="predicted"/>
<keyword evidence="7" id="KW-1185">Reference proteome</keyword>
<evidence type="ECO:0000259" key="5">
    <source>
        <dbReference type="PROSITE" id="PS51292"/>
    </source>
</evidence>
<feature type="transmembrane region" description="Helical" evidence="4">
    <location>
        <begin position="158"/>
        <end position="181"/>
    </location>
</feature>
<dbReference type="Proteomes" id="UP001341840">
    <property type="component" value="Unassembled WGS sequence"/>
</dbReference>
<evidence type="ECO:0000256" key="1">
    <source>
        <dbReference type="ARBA" id="ARBA00022723"/>
    </source>
</evidence>
<evidence type="ECO:0000256" key="2">
    <source>
        <dbReference type="ARBA" id="ARBA00022771"/>
    </source>
</evidence>
<evidence type="ECO:0000256" key="4">
    <source>
        <dbReference type="SAM" id="Phobius"/>
    </source>
</evidence>
<sequence length="223" mass="24956">MEEVVIIIDDSKLISAVGPRCRICHDEDFESSTTLEAPCACSGTVKFAHRDCIQRWCNEKGNTICELCLQQYQPGYTAHPKKSHINNEAMSTRMEEEEESDGRIEIMDEVEGVEYEQPECSAAAQRSASCCRTLALAFTFGLLVRQLFSVLSTGTEDYPFTLLTVIILKACGIILPMYIIIRTIGAIHSSVQRHYADYDYAISLSDTSDETQSRRLDAYATSI</sequence>
<accession>A0ABU6ST66</accession>
<keyword evidence="4" id="KW-1133">Transmembrane helix</keyword>
<dbReference type="InterPro" id="IPR033275">
    <property type="entry name" value="MARCH-like"/>
</dbReference>
<dbReference type="Pfam" id="PF12906">
    <property type="entry name" value="RINGv"/>
    <property type="match status" value="1"/>
</dbReference>
<dbReference type="SUPFAM" id="SSF57850">
    <property type="entry name" value="RING/U-box"/>
    <property type="match status" value="1"/>
</dbReference>
<reference evidence="6 7" key="1">
    <citation type="journal article" date="2023" name="Plants (Basel)">
        <title>Bridging the Gap: Combining Genomics and Transcriptomics Approaches to Understand Stylosanthes scabra, an Orphan Legume from the Brazilian Caatinga.</title>
        <authorList>
            <person name="Ferreira-Neto J.R.C."/>
            <person name="da Silva M.D."/>
            <person name="Binneck E."/>
            <person name="de Melo N.F."/>
            <person name="da Silva R.H."/>
            <person name="de Melo A.L.T.M."/>
            <person name="Pandolfi V."/>
            <person name="Bustamante F.O."/>
            <person name="Brasileiro-Vidal A.C."/>
            <person name="Benko-Iseppon A.M."/>
        </authorList>
    </citation>
    <scope>NUCLEOTIDE SEQUENCE [LARGE SCALE GENOMIC DNA]</scope>
    <source>
        <tissue evidence="6">Leaves</tissue>
    </source>
</reference>
<dbReference type="InterPro" id="IPR022143">
    <property type="entry name" value="DUF3675"/>
</dbReference>
<dbReference type="EMBL" id="JASCZI010061854">
    <property type="protein sequence ID" value="MED6139636.1"/>
    <property type="molecule type" value="Genomic_DNA"/>
</dbReference>
<comment type="caution">
    <text evidence="6">The sequence shown here is derived from an EMBL/GenBank/DDBJ whole genome shotgun (WGS) entry which is preliminary data.</text>
</comment>
<dbReference type="CDD" id="cd16495">
    <property type="entry name" value="RING_CH-C4HC3_MARCH"/>
    <property type="match status" value="1"/>
</dbReference>
<dbReference type="PANTHER" id="PTHR23012:SF180">
    <property type="entry name" value="RING_FYVE_PHD ZINC FINGER SUPERFAMILY PROTEIN"/>
    <property type="match status" value="1"/>
</dbReference>
<keyword evidence="2" id="KW-0863">Zinc-finger</keyword>
<keyword evidence="4" id="KW-0812">Transmembrane</keyword>
<dbReference type="Gene3D" id="3.30.40.10">
    <property type="entry name" value="Zinc/RING finger domain, C3HC4 (zinc finger)"/>
    <property type="match status" value="1"/>
</dbReference>
<evidence type="ECO:0000313" key="7">
    <source>
        <dbReference type="Proteomes" id="UP001341840"/>
    </source>
</evidence>
<dbReference type="InterPro" id="IPR011016">
    <property type="entry name" value="Znf_RING-CH"/>
</dbReference>
<keyword evidence="3" id="KW-0862">Zinc</keyword>
<dbReference type="PROSITE" id="PS51292">
    <property type="entry name" value="ZF_RING_CH"/>
    <property type="match status" value="1"/>
</dbReference>
<name>A0ABU6ST66_9FABA</name>
<dbReference type="PANTHER" id="PTHR23012">
    <property type="entry name" value="RING/FYVE/PHD ZINC FINGER DOMAIN-CONTAINING"/>
    <property type="match status" value="1"/>
</dbReference>